<evidence type="ECO:0000256" key="3">
    <source>
        <dbReference type="ARBA" id="ARBA00024484"/>
    </source>
</evidence>
<evidence type="ECO:0000259" key="4">
    <source>
        <dbReference type="Pfam" id="PF00501"/>
    </source>
</evidence>
<evidence type="ECO:0000256" key="1">
    <source>
        <dbReference type="ARBA" id="ARBA00022741"/>
    </source>
</evidence>
<dbReference type="InterPro" id="IPR045851">
    <property type="entry name" value="AMP-bd_C_sf"/>
</dbReference>
<dbReference type="OrthoDB" id="9803968at2"/>
<keyword evidence="2" id="KW-0067">ATP-binding</keyword>
<dbReference type="InterPro" id="IPR000873">
    <property type="entry name" value="AMP-dep_synth/lig_dom"/>
</dbReference>
<dbReference type="GO" id="GO:0004467">
    <property type="term" value="F:long-chain fatty acid-CoA ligase activity"/>
    <property type="evidence" value="ECO:0007669"/>
    <property type="project" value="UniProtKB-EC"/>
</dbReference>
<dbReference type="GO" id="GO:0005524">
    <property type="term" value="F:ATP binding"/>
    <property type="evidence" value="ECO:0007669"/>
    <property type="project" value="UniProtKB-KW"/>
</dbReference>
<protein>
    <submittedName>
        <fullName evidence="5">Long-chain acyl-CoA synthetase</fullName>
    </submittedName>
</protein>
<accession>A0A4R6Q5V5</accession>
<dbReference type="Pfam" id="PF23562">
    <property type="entry name" value="AMP-binding_C_3"/>
    <property type="match status" value="1"/>
</dbReference>
<dbReference type="Pfam" id="PF00501">
    <property type="entry name" value="AMP-binding"/>
    <property type="match status" value="1"/>
</dbReference>
<sequence>MKNGYKNDYQLEKKFYQFRDLREMMKFCSEAYRDKVAFITKIKNKETKEVTYINTTYKEMFDQMSFLGTALIDKGFKDKKIAVIGANSYNWILAYITAACGVGVTVPLDSGLQKDELESCINRSGAEVIFYDKKHSKLIEEIYDDGNTTLKMAVSMGYASERGESIEGLLTAGEALVENGDKRYVEAEIDPEAMSFILFTSGTTAQSKAVMLSHKNLMSCNYGMNCEELFFEDDVNMIILPLHHIYGFSGLVTFLSQGLTNVFCDGLKYITINMKEYGVSVITSVPLLLESMYKKIMKAITEQGQLGKIQKALKLCDASDKMGINLRKRFFKPIIDQLGGRMRFIINGAAALDPVVSKGLNDFGILTVQGYGLTETSPTIASETYRYLKPGSSGVIMPNVDARLVDVDENGVGELVVRGDNVMLGYMDNPEATAEVMEDGWFHTGDYAYIDEDGFLFISGRKKNVIVMKNGKNVFPEEIENLINFLPYVSESMVFTRNKLNDFVLWAKVVYDKEYLKDNNMTLEALQKKFDADMNEINSSMPSYKMVKRYYLSDRPTIKTTTAKTKRNLEMEQINEEIKELGLK</sequence>
<dbReference type="AlphaFoldDB" id="A0A4R6Q5V5"/>
<gene>
    <name evidence="5" type="ORF">EV211_1126</name>
</gene>
<evidence type="ECO:0000313" key="6">
    <source>
        <dbReference type="Proteomes" id="UP000295500"/>
    </source>
</evidence>
<comment type="catalytic activity">
    <reaction evidence="3">
        <text>a long-chain fatty acid + ATP + CoA = a long-chain fatty acyl-CoA + AMP + diphosphate</text>
        <dbReference type="Rhea" id="RHEA:15421"/>
        <dbReference type="ChEBI" id="CHEBI:30616"/>
        <dbReference type="ChEBI" id="CHEBI:33019"/>
        <dbReference type="ChEBI" id="CHEBI:57287"/>
        <dbReference type="ChEBI" id="CHEBI:57560"/>
        <dbReference type="ChEBI" id="CHEBI:83139"/>
        <dbReference type="ChEBI" id="CHEBI:456215"/>
        <dbReference type="EC" id="6.2.1.3"/>
    </reaction>
    <physiologicalReaction direction="left-to-right" evidence="3">
        <dbReference type="Rhea" id="RHEA:15422"/>
    </physiologicalReaction>
</comment>
<evidence type="ECO:0000313" key="5">
    <source>
        <dbReference type="EMBL" id="TDP57457.1"/>
    </source>
</evidence>
<dbReference type="PANTHER" id="PTHR43272:SF33">
    <property type="entry name" value="AMP-BINDING DOMAIN-CONTAINING PROTEIN-RELATED"/>
    <property type="match status" value="1"/>
</dbReference>
<reference evidence="5 6" key="1">
    <citation type="submission" date="2019-03" db="EMBL/GenBank/DDBJ databases">
        <title>Genomic Encyclopedia of Type Strains, Phase IV (KMG-IV): sequencing the most valuable type-strain genomes for metagenomic binning, comparative biology and taxonomic classification.</title>
        <authorList>
            <person name="Goeker M."/>
        </authorList>
    </citation>
    <scope>NUCLEOTIDE SEQUENCE [LARGE SCALE GENOMIC DNA]</scope>
    <source>
        <strain evidence="5 6">DSM 28287</strain>
    </source>
</reference>
<dbReference type="SUPFAM" id="SSF56801">
    <property type="entry name" value="Acetyl-CoA synthetase-like"/>
    <property type="match status" value="1"/>
</dbReference>
<dbReference type="RefSeq" id="WP_133528199.1">
    <property type="nucleotide sequence ID" value="NZ_CALCQM010000158.1"/>
</dbReference>
<dbReference type="Proteomes" id="UP000295500">
    <property type="component" value="Unassembled WGS sequence"/>
</dbReference>
<dbReference type="Gene3D" id="3.30.300.30">
    <property type="match status" value="1"/>
</dbReference>
<name>A0A4R6Q5V5_9FIRM</name>
<feature type="domain" description="AMP-dependent synthetase/ligase" evidence="4">
    <location>
        <begin position="31"/>
        <end position="426"/>
    </location>
</feature>
<dbReference type="EMBL" id="SNXO01000012">
    <property type="protein sequence ID" value="TDP57457.1"/>
    <property type="molecule type" value="Genomic_DNA"/>
</dbReference>
<organism evidence="5 6">
    <name type="scientific">Aminicella lysinilytica</name>
    <dbReference type="NCBI Taxonomy" id="433323"/>
    <lineage>
        <taxon>Bacteria</taxon>
        <taxon>Bacillati</taxon>
        <taxon>Bacillota</taxon>
        <taxon>Clostridia</taxon>
        <taxon>Peptostreptococcales</taxon>
        <taxon>Anaerovoracaceae</taxon>
        <taxon>Aminicella</taxon>
    </lineage>
</organism>
<keyword evidence="6" id="KW-1185">Reference proteome</keyword>
<evidence type="ECO:0000256" key="2">
    <source>
        <dbReference type="ARBA" id="ARBA00022840"/>
    </source>
</evidence>
<dbReference type="PANTHER" id="PTHR43272">
    <property type="entry name" value="LONG-CHAIN-FATTY-ACID--COA LIGASE"/>
    <property type="match status" value="1"/>
</dbReference>
<keyword evidence="1" id="KW-0547">Nucleotide-binding</keyword>
<dbReference type="InterPro" id="IPR042099">
    <property type="entry name" value="ANL_N_sf"/>
</dbReference>
<dbReference type="GO" id="GO:0016020">
    <property type="term" value="C:membrane"/>
    <property type="evidence" value="ECO:0007669"/>
    <property type="project" value="TreeGrafter"/>
</dbReference>
<proteinExistence type="predicted"/>
<dbReference type="Gene3D" id="3.40.50.12780">
    <property type="entry name" value="N-terminal domain of ligase-like"/>
    <property type="match status" value="1"/>
</dbReference>
<comment type="caution">
    <text evidence="5">The sequence shown here is derived from an EMBL/GenBank/DDBJ whole genome shotgun (WGS) entry which is preliminary data.</text>
</comment>